<name>A0A9P8ZW31_9PEZI</name>
<dbReference type="GO" id="GO:0016020">
    <property type="term" value="C:membrane"/>
    <property type="evidence" value="ECO:0007669"/>
    <property type="project" value="UniProtKB-SubCell"/>
</dbReference>
<dbReference type="InterPro" id="IPR020846">
    <property type="entry name" value="MFS_dom"/>
</dbReference>
<dbReference type="InterPro" id="IPR003663">
    <property type="entry name" value="Sugar/inositol_transpt"/>
</dbReference>
<keyword evidence="5 8" id="KW-1133">Transmembrane helix</keyword>
<dbReference type="InterPro" id="IPR050360">
    <property type="entry name" value="MFS_Sugar_Transporters"/>
</dbReference>
<dbReference type="GeneID" id="70131829"/>
<dbReference type="FunFam" id="1.20.1250.20:FF:000078">
    <property type="entry name" value="MFS maltose transporter, putative"/>
    <property type="match status" value="1"/>
</dbReference>
<dbReference type="InterPro" id="IPR005828">
    <property type="entry name" value="MFS_sugar_transport-like"/>
</dbReference>
<feature type="transmembrane region" description="Helical" evidence="8">
    <location>
        <begin position="187"/>
        <end position="208"/>
    </location>
</feature>
<keyword evidence="4 8" id="KW-0812">Transmembrane</keyword>
<dbReference type="EMBL" id="JAGPXC010000005">
    <property type="protein sequence ID" value="KAH6652562.1"/>
    <property type="molecule type" value="Genomic_DNA"/>
</dbReference>
<dbReference type="Proteomes" id="UP000758603">
    <property type="component" value="Unassembled WGS sequence"/>
</dbReference>
<feature type="transmembrane region" description="Helical" evidence="8">
    <location>
        <begin position="309"/>
        <end position="329"/>
    </location>
</feature>
<evidence type="ECO:0000256" key="8">
    <source>
        <dbReference type="SAM" id="Phobius"/>
    </source>
</evidence>
<feature type="transmembrane region" description="Helical" evidence="8">
    <location>
        <begin position="404"/>
        <end position="427"/>
    </location>
</feature>
<evidence type="ECO:0000256" key="3">
    <source>
        <dbReference type="ARBA" id="ARBA00022448"/>
    </source>
</evidence>
<feature type="transmembrane region" description="Helical" evidence="8">
    <location>
        <begin position="439"/>
        <end position="457"/>
    </location>
</feature>
<dbReference type="InterPro" id="IPR036259">
    <property type="entry name" value="MFS_trans_sf"/>
</dbReference>
<dbReference type="NCBIfam" id="TIGR00879">
    <property type="entry name" value="SP"/>
    <property type="match status" value="1"/>
</dbReference>
<feature type="domain" description="Major facilitator superfamily (MFS) profile" evidence="9">
    <location>
        <begin position="19"/>
        <end position="461"/>
    </location>
</feature>
<keyword evidence="11" id="KW-1185">Reference proteome</keyword>
<dbReference type="OrthoDB" id="6612291at2759"/>
<dbReference type="PANTHER" id="PTHR48022">
    <property type="entry name" value="PLASTIDIC GLUCOSE TRANSPORTER 4"/>
    <property type="match status" value="1"/>
</dbReference>
<evidence type="ECO:0000256" key="1">
    <source>
        <dbReference type="ARBA" id="ARBA00004141"/>
    </source>
</evidence>
<feature type="transmembrane region" description="Helical" evidence="8">
    <location>
        <begin position="154"/>
        <end position="175"/>
    </location>
</feature>
<dbReference type="Gene3D" id="1.20.1250.20">
    <property type="entry name" value="MFS general substrate transporter like domains"/>
    <property type="match status" value="1"/>
</dbReference>
<dbReference type="PANTHER" id="PTHR48022:SF2">
    <property type="entry name" value="PLASTIDIC GLUCOSE TRANSPORTER 4"/>
    <property type="match status" value="1"/>
</dbReference>
<evidence type="ECO:0000256" key="4">
    <source>
        <dbReference type="ARBA" id="ARBA00022692"/>
    </source>
</evidence>
<evidence type="ECO:0000256" key="5">
    <source>
        <dbReference type="ARBA" id="ARBA00022989"/>
    </source>
</evidence>
<dbReference type="PROSITE" id="PS50850">
    <property type="entry name" value="MFS"/>
    <property type="match status" value="1"/>
</dbReference>
<dbReference type="Pfam" id="PF00083">
    <property type="entry name" value="Sugar_tr"/>
    <property type="match status" value="1"/>
</dbReference>
<feature type="transmembrane region" description="Helical" evidence="8">
    <location>
        <begin position="64"/>
        <end position="84"/>
    </location>
</feature>
<feature type="transmembrane region" description="Helical" evidence="8">
    <location>
        <begin position="369"/>
        <end position="392"/>
    </location>
</feature>
<proteinExistence type="inferred from homology"/>
<evidence type="ECO:0000256" key="6">
    <source>
        <dbReference type="ARBA" id="ARBA00023136"/>
    </source>
</evidence>
<sequence>MAPSLFDKFRYFNRNLALAVTLVAVSTFNYGFDNQAFATTQSMEPFIRQFGVYNETSRAYELEAYWLSLFSSLNYIGFAFGVVIGSMVSARWGRRWCMFSMSCYALVTATIAVTSQTREQIMAARILNYIYVGMELSVIPTFQSELVPAAARGFIVGSYQFSLLVGGLVINSVCYGTARRFADNRAWRIPIGLFYIVPTIVGSLVLFIPESPRWLLRKNRIDEAKASLRKLRESAFTQDEIESEFAELRLALEQEQEQGRFRELFDKHNIKRTLIVIGVNFFQQATGQAFASQYGAIYVRSLGTINPQLFSLINSCISLVPMTATLFLTDRIGRRSLLMLSSVAMLGCLFAMGGLGVQSPVSTERKRGIVGMLSLFGVSFATGWGPLTYVVATEVSALRLRDQTARLGFGVNVVINFAVNFMIPYLISDSYVGLGSKVGFIFGCMAVLSFIFTYYAVPECKGKSLEQIDLMLKNGVRLRDFGKTGTTSMMHTETHFVSDKARVHADDQES</sequence>
<comment type="caution">
    <text evidence="10">The sequence shown here is derived from an EMBL/GenBank/DDBJ whole genome shotgun (WGS) entry which is preliminary data.</text>
</comment>
<reference evidence="10" key="1">
    <citation type="journal article" date="2021" name="Nat. Commun.">
        <title>Genetic determinants of endophytism in the Arabidopsis root mycobiome.</title>
        <authorList>
            <person name="Mesny F."/>
            <person name="Miyauchi S."/>
            <person name="Thiergart T."/>
            <person name="Pickel B."/>
            <person name="Atanasova L."/>
            <person name="Karlsson M."/>
            <person name="Huettel B."/>
            <person name="Barry K.W."/>
            <person name="Haridas S."/>
            <person name="Chen C."/>
            <person name="Bauer D."/>
            <person name="Andreopoulos W."/>
            <person name="Pangilinan J."/>
            <person name="LaButti K."/>
            <person name="Riley R."/>
            <person name="Lipzen A."/>
            <person name="Clum A."/>
            <person name="Drula E."/>
            <person name="Henrissat B."/>
            <person name="Kohler A."/>
            <person name="Grigoriev I.V."/>
            <person name="Martin F.M."/>
            <person name="Hacquard S."/>
        </authorList>
    </citation>
    <scope>NUCLEOTIDE SEQUENCE</scope>
    <source>
        <strain evidence="10">MPI-SDFR-AT-0073</strain>
    </source>
</reference>
<dbReference type="RefSeq" id="XP_045956839.1">
    <property type="nucleotide sequence ID" value="XM_046102937.1"/>
</dbReference>
<evidence type="ECO:0000313" key="11">
    <source>
        <dbReference type="Proteomes" id="UP000758603"/>
    </source>
</evidence>
<protein>
    <submittedName>
        <fullName evidence="10">General substrate transporter</fullName>
    </submittedName>
</protein>
<dbReference type="AlphaFoldDB" id="A0A9P8ZW31"/>
<accession>A0A9P8ZW31</accession>
<organism evidence="10 11">
    <name type="scientific">Truncatella angustata</name>
    <dbReference type="NCBI Taxonomy" id="152316"/>
    <lineage>
        <taxon>Eukaryota</taxon>
        <taxon>Fungi</taxon>
        <taxon>Dikarya</taxon>
        <taxon>Ascomycota</taxon>
        <taxon>Pezizomycotina</taxon>
        <taxon>Sordariomycetes</taxon>
        <taxon>Xylariomycetidae</taxon>
        <taxon>Amphisphaeriales</taxon>
        <taxon>Sporocadaceae</taxon>
        <taxon>Truncatella</taxon>
    </lineage>
</organism>
<evidence type="ECO:0000259" key="9">
    <source>
        <dbReference type="PROSITE" id="PS50850"/>
    </source>
</evidence>
<evidence type="ECO:0000256" key="2">
    <source>
        <dbReference type="ARBA" id="ARBA00010992"/>
    </source>
</evidence>
<evidence type="ECO:0000313" key="10">
    <source>
        <dbReference type="EMBL" id="KAH6652562.1"/>
    </source>
</evidence>
<gene>
    <name evidence="10" type="ORF">BKA67DRAFT_566895</name>
</gene>
<comment type="similarity">
    <text evidence="2 7">Belongs to the major facilitator superfamily. Sugar transporter (TC 2.A.1.1) family.</text>
</comment>
<comment type="subcellular location">
    <subcellularLocation>
        <location evidence="1">Membrane</location>
        <topology evidence="1">Multi-pass membrane protein</topology>
    </subcellularLocation>
</comment>
<evidence type="ECO:0000256" key="7">
    <source>
        <dbReference type="RuleBase" id="RU003346"/>
    </source>
</evidence>
<feature type="transmembrane region" description="Helical" evidence="8">
    <location>
        <begin position="96"/>
        <end position="115"/>
    </location>
</feature>
<keyword evidence="6 8" id="KW-0472">Membrane</keyword>
<keyword evidence="3 7" id="KW-0813">Transport</keyword>
<feature type="transmembrane region" description="Helical" evidence="8">
    <location>
        <begin position="336"/>
        <end position="357"/>
    </location>
</feature>
<dbReference type="SUPFAM" id="SSF103473">
    <property type="entry name" value="MFS general substrate transporter"/>
    <property type="match status" value="1"/>
</dbReference>
<dbReference type="GO" id="GO:0005351">
    <property type="term" value="F:carbohydrate:proton symporter activity"/>
    <property type="evidence" value="ECO:0007669"/>
    <property type="project" value="TreeGrafter"/>
</dbReference>